<reference evidence="1" key="1">
    <citation type="submission" date="2021-03" db="EMBL/GenBank/DDBJ databases">
        <authorList>
            <person name="Tagirdzhanova G."/>
        </authorList>
    </citation>
    <scope>NUCLEOTIDE SEQUENCE</scope>
</reference>
<dbReference type="AlphaFoldDB" id="A0A8H3G568"/>
<dbReference type="OrthoDB" id="1933717at2759"/>
<evidence type="ECO:0000313" key="2">
    <source>
        <dbReference type="Proteomes" id="UP000664203"/>
    </source>
</evidence>
<evidence type="ECO:0000313" key="1">
    <source>
        <dbReference type="EMBL" id="CAF9936769.1"/>
    </source>
</evidence>
<dbReference type="Proteomes" id="UP000664203">
    <property type="component" value="Unassembled WGS sequence"/>
</dbReference>
<gene>
    <name evidence="1" type="ORF">ALECFALPRED_006975</name>
</gene>
<dbReference type="EMBL" id="CAJPDR010000453">
    <property type="protein sequence ID" value="CAF9936769.1"/>
    <property type="molecule type" value="Genomic_DNA"/>
</dbReference>
<sequence>MRERYRMLKEDGVKVWCISPVLIATGLGGNQEMSKSLVAEDPAPAGQFVRSVLEGQRDSDMGRVLVRDGGQP</sequence>
<organism evidence="1 2">
    <name type="scientific">Alectoria fallacina</name>
    <dbReference type="NCBI Taxonomy" id="1903189"/>
    <lineage>
        <taxon>Eukaryota</taxon>
        <taxon>Fungi</taxon>
        <taxon>Dikarya</taxon>
        <taxon>Ascomycota</taxon>
        <taxon>Pezizomycotina</taxon>
        <taxon>Lecanoromycetes</taxon>
        <taxon>OSLEUM clade</taxon>
        <taxon>Lecanoromycetidae</taxon>
        <taxon>Lecanorales</taxon>
        <taxon>Lecanorineae</taxon>
        <taxon>Parmeliaceae</taxon>
        <taxon>Alectoria</taxon>
    </lineage>
</organism>
<proteinExistence type="predicted"/>
<comment type="caution">
    <text evidence="1">The sequence shown here is derived from an EMBL/GenBank/DDBJ whole genome shotgun (WGS) entry which is preliminary data.</text>
</comment>
<name>A0A8H3G568_9LECA</name>
<protein>
    <submittedName>
        <fullName evidence="1">Uncharacterized protein</fullName>
    </submittedName>
</protein>
<accession>A0A8H3G568</accession>
<keyword evidence="2" id="KW-1185">Reference proteome</keyword>